<protein>
    <recommendedName>
        <fullName evidence="3">DUF2398 family protein</fullName>
    </recommendedName>
</protein>
<dbReference type="RefSeq" id="WP_189412539.1">
    <property type="nucleotide sequence ID" value="NZ_BMSM01000001.1"/>
</dbReference>
<gene>
    <name evidence="1" type="ORF">J2S47_002331</name>
</gene>
<organism evidence="1 2">
    <name type="scientific">Streptomyces griseoviridis</name>
    <dbReference type="NCBI Taxonomy" id="45398"/>
    <lineage>
        <taxon>Bacteria</taxon>
        <taxon>Bacillati</taxon>
        <taxon>Actinomycetota</taxon>
        <taxon>Actinomycetes</taxon>
        <taxon>Kitasatosporales</taxon>
        <taxon>Streptomycetaceae</taxon>
        <taxon>Streptomyces</taxon>
    </lineage>
</organism>
<evidence type="ECO:0008006" key="3">
    <source>
        <dbReference type="Google" id="ProtNLM"/>
    </source>
</evidence>
<sequence>MSLSAEELALLEYVYDQVDRDLGKRVDLESAPFAPGLVDVASRRLMSAGLIELASVVGDFRITHRGLSLVSDIRTRRKNGPARTADLRLSLVLWLYDRYLDGGQPDSTAEFLSSDRSWFLGKRFSERELLQAVKYLKSTGLIEGLEIDQKDHLIKPALTPVGVTCAESEKSVSEFLQPPAASGGTTFNVRIEGSQNVAVGTQSDFTQNNTSGIDPAVLARLTHFATAAREGLPSYGLDESRQVEVEQIAGELEAEATGDAPNRGRLRRLTDNLIAALSPAAGSALGGIVTALGEQAAAAIGG</sequence>
<keyword evidence="2" id="KW-1185">Reference proteome</keyword>
<comment type="caution">
    <text evidence="1">The sequence shown here is derived from an EMBL/GenBank/DDBJ whole genome shotgun (WGS) entry which is preliminary data.</text>
</comment>
<dbReference type="EMBL" id="JAURUD010000001">
    <property type="protein sequence ID" value="MDP9681829.1"/>
    <property type="molecule type" value="Genomic_DNA"/>
</dbReference>
<dbReference type="GeneID" id="91551275"/>
<name>A0ABT9LDV0_STRGD</name>
<reference evidence="1 2" key="1">
    <citation type="submission" date="2023-07" db="EMBL/GenBank/DDBJ databases">
        <title>Sequencing the genomes of 1000 actinobacteria strains.</title>
        <authorList>
            <person name="Klenk H.-P."/>
        </authorList>
    </citation>
    <scope>NUCLEOTIDE SEQUENCE [LARGE SCALE GENOMIC DNA]</scope>
    <source>
        <strain evidence="1 2">DSM 40229</strain>
    </source>
</reference>
<proteinExistence type="predicted"/>
<accession>A0ABT9LDV0</accession>
<evidence type="ECO:0000313" key="1">
    <source>
        <dbReference type="EMBL" id="MDP9681829.1"/>
    </source>
</evidence>
<evidence type="ECO:0000313" key="2">
    <source>
        <dbReference type="Proteomes" id="UP001231675"/>
    </source>
</evidence>
<dbReference type="Proteomes" id="UP001231675">
    <property type="component" value="Unassembled WGS sequence"/>
</dbReference>